<comment type="catalytic activity">
    <reaction evidence="1">
        <text>[protein]-peptidylproline (omega=180) = [protein]-peptidylproline (omega=0)</text>
        <dbReference type="Rhea" id="RHEA:16237"/>
        <dbReference type="Rhea" id="RHEA-COMP:10747"/>
        <dbReference type="Rhea" id="RHEA-COMP:10748"/>
        <dbReference type="ChEBI" id="CHEBI:83833"/>
        <dbReference type="ChEBI" id="CHEBI:83834"/>
        <dbReference type="EC" id="5.2.1.8"/>
    </reaction>
</comment>
<dbReference type="PANTHER" id="PTHR47245">
    <property type="entry name" value="PEPTIDYLPROLYL ISOMERASE"/>
    <property type="match status" value="1"/>
</dbReference>
<evidence type="ECO:0000313" key="12">
    <source>
        <dbReference type="Proteomes" id="UP001151234"/>
    </source>
</evidence>
<dbReference type="Proteomes" id="UP001151234">
    <property type="component" value="Unassembled WGS sequence"/>
</dbReference>
<gene>
    <name evidence="11" type="ORF">OQ273_05185</name>
</gene>
<evidence type="ECO:0000256" key="2">
    <source>
        <dbReference type="ARBA" id="ARBA00007656"/>
    </source>
</evidence>
<feature type="region of interest" description="Disordered" evidence="9">
    <location>
        <begin position="1"/>
        <end position="37"/>
    </location>
</feature>
<evidence type="ECO:0000256" key="7">
    <source>
        <dbReference type="ARBA" id="ARBA00031484"/>
    </source>
</evidence>
<name>A0A9X3UF02_9HYPH</name>
<dbReference type="PROSITE" id="PS50198">
    <property type="entry name" value="PPIC_PPIASE_2"/>
    <property type="match status" value="1"/>
</dbReference>
<dbReference type="InterPro" id="IPR000297">
    <property type="entry name" value="PPIase_PpiC"/>
</dbReference>
<dbReference type="SUPFAM" id="SSF54534">
    <property type="entry name" value="FKBP-like"/>
    <property type="match status" value="1"/>
</dbReference>
<protein>
    <recommendedName>
        <fullName evidence="4">Parvulin-like PPIase</fullName>
        <ecNumber evidence="3">5.2.1.8</ecNumber>
    </recommendedName>
    <alternativeName>
        <fullName evidence="6">Peptidyl-prolyl cis-trans isomerase plp</fullName>
    </alternativeName>
    <alternativeName>
        <fullName evidence="7">Rotamase plp</fullName>
    </alternativeName>
</protein>
<feature type="compositionally biased region" description="Polar residues" evidence="9">
    <location>
        <begin position="1"/>
        <end position="10"/>
    </location>
</feature>
<reference evidence="11" key="1">
    <citation type="submission" date="2022-11" db="EMBL/GenBank/DDBJ databases">
        <title>Draft genome sequence of Hoeflea poritis E7-10 and Hoeflea prorocentri PM5-8, separated from scleractinian coral Porites lutea and marine dinoflagellate.</title>
        <authorList>
            <person name="Zhang G."/>
            <person name="Wei Q."/>
            <person name="Cai L."/>
        </authorList>
    </citation>
    <scope>NUCLEOTIDE SEQUENCE</scope>
    <source>
        <strain evidence="11">PM5-8</strain>
    </source>
</reference>
<feature type="domain" description="PpiC" evidence="10">
    <location>
        <begin position="143"/>
        <end position="245"/>
    </location>
</feature>
<dbReference type="Gene3D" id="3.10.50.40">
    <property type="match status" value="1"/>
</dbReference>
<dbReference type="EMBL" id="JAPJZI010000001">
    <property type="protein sequence ID" value="MDA5397963.1"/>
    <property type="molecule type" value="Genomic_DNA"/>
</dbReference>
<dbReference type="RefSeq" id="WP_267989407.1">
    <property type="nucleotide sequence ID" value="NZ_JAPJZI010000001.1"/>
</dbReference>
<dbReference type="SUPFAM" id="SSF109998">
    <property type="entry name" value="Triger factor/SurA peptide-binding domain-like"/>
    <property type="match status" value="1"/>
</dbReference>
<dbReference type="InterPro" id="IPR027304">
    <property type="entry name" value="Trigger_fact/SurA_dom_sf"/>
</dbReference>
<comment type="caution">
    <text evidence="11">The sequence shown here is derived from an EMBL/GenBank/DDBJ whole genome shotgun (WGS) entry which is preliminary data.</text>
</comment>
<accession>A0A9X3UF02</accession>
<dbReference type="GO" id="GO:0003755">
    <property type="term" value="F:peptidyl-prolyl cis-trans isomerase activity"/>
    <property type="evidence" value="ECO:0007669"/>
    <property type="project" value="UniProtKB-KW"/>
</dbReference>
<evidence type="ECO:0000256" key="1">
    <source>
        <dbReference type="ARBA" id="ARBA00000971"/>
    </source>
</evidence>
<evidence type="ECO:0000256" key="8">
    <source>
        <dbReference type="PROSITE-ProRule" id="PRU00278"/>
    </source>
</evidence>
<keyword evidence="12" id="KW-1185">Reference proteome</keyword>
<evidence type="ECO:0000313" key="11">
    <source>
        <dbReference type="EMBL" id="MDA5397963.1"/>
    </source>
</evidence>
<dbReference type="PANTHER" id="PTHR47245:SF2">
    <property type="entry name" value="PEPTIDYL-PROLYL CIS-TRANS ISOMERASE HP_0175-RELATED"/>
    <property type="match status" value="1"/>
</dbReference>
<dbReference type="Pfam" id="PF00639">
    <property type="entry name" value="Rotamase"/>
    <property type="match status" value="1"/>
</dbReference>
<evidence type="ECO:0000256" key="4">
    <source>
        <dbReference type="ARBA" id="ARBA00018370"/>
    </source>
</evidence>
<dbReference type="EC" id="5.2.1.8" evidence="3"/>
<evidence type="ECO:0000256" key="5">
    <source>
        <dbReference type="ARBA" id="ARBA00023110"/>
    </source>
</evidence>
<evidence type="ECO:0000256" key="9">
    <source>
        <dbReference type="SAM" id="MobiDB-lite"/>
    </source>
</evidence>
<dbReference type="InterPro" id="IPR050245">
    <property type="entry name" value="PrsA_foldase"/>
</dbReference>
<evidence type="ECO:0000259" key="10">
    <source>
        <dbReference type="PROSITE" id="PS50198"/>
    </source>
</evidence>
<comment type="similarity">
    <text evidence="2">Belongs to the PpiC/parvulin rotamase family.</text>
</comment>
<keyword evidence="5 8" id="KW-0697">Rotamase</keyword>
<evidence type="ECO:0000256" key="3">
    <source>
        <dbReference type="ARBA" id="ARBA00013194"/>
    </source>
</evidence>
<dbReference type="AlphaFoldDB" id="A0A9X3UF02"/>
<sequence length="301" mass="33216">MATIYTNPSLNPGHKAGDSYSGYKEPDTSVPPKAKPVTRELSVNGVVIEESELLAEAQNHPAENPGQALAEAARALVIRELLWQEAMRLDVNATPATDGQGRLEEQKDAAIRVLIEQQVDVPSADDRACRRYYDQNPERFSSEALIEARHILLAAPPDNAGARKEKRALAEQLISRLKEHPEEFQALARSYSDCPSKEHGGNLGQLSRGSTVREFEKAVARMNEGDMSQNPVESRFGFHIVLIERKVPGRRLPYEMVRERIGVWLEAGTWSKAVSQYISILAGCADIRGVNLEAGDGPLVQ</sequence>
<organism evidence="11 12">
    <name type="scientific">Hoeflea prorocentri</name>
    <dbReference type="NCBI Taxonomy" id="1922333"/>
    <lineage>
        <taxon>Bacteria</taxon>
        <taxon>Pseudomonadati</taxon>
        <taxon>Pseudomonadota</taxon>
        <taxon>Alphaproteobacteria</taxon>
        <taxon>Hyphomicrobiales</taxon>
        <taxon>Rhizobiaceae</taxon>
        <taxon>Hoeflea</taxon>
    </lineage>
</organism>
<keyword evidence="8 11" id="KW-0413">Isomerase</keyword>
<proteinExistence type="inferred from homology"/>
<evidence type="ECO:0000256" key="6">
    <source>
        <dbReference type="ARBA" id="ARBA00030642"/>
    </source>
</evidence>
<dbReference type="InterPro" id="IPR046357">
    <property type="entry name" value="PPIase_dom_sf"/>
</dbReference>